<feature type="transmembrane region" description="Helical" evidence="11">
    <location>
        <begin position="228"/>
        <end position="251"/>
    </location>
</feature>
<evidence type="ECO:0000313" key="15">
    <source>
        <dbReference type="EMBL" id="CAH1240477.1"/>
    </source>
</evidence>
<reference evidence="15" key="1">
    <citation type="submission" date="2022-01" db="EMBL/GenBank/DDBJ databases">
        <authorList>
            <person name="Braso-Vives M."/>
        </authorList>
    </citation>
    <scope>NUCLEOTIDE SEQUENCE</scope>
</reference>
<dbReference type="PROSITE" id="PS50287">
    <property type="entry name" value="SRCR_2"/>
    <property type="match status" value="1"/>
</dbReference>
<evidence type="ECO:0000256" key="3">
    <source>
        <dbReference type="ARBA" id="ARBA00023157"/>
    </source>
</evidence>
<feature type="chain" id="PRO_5035437786" description="Soluble scavenger receptor cysteine-rich domain-containing protein SSC5D" evidence="12">
    <location>
        <begin position="20"/>
        <end position="344"/>
    </location>
</feature>
<dbReference type="OrthoDB" id="536948at2759"/>
<dbReference type="PRINTS" id="PR00258">
    <property type="entry name" value="SPERACTRCPTR"/>
</dbReference>
<evidence type="ECO:0000256" key="10">
    <source>
        <dbReference type="SAM" id="MobiDB-lite"/>
    </source>
</evidence>
<evidence type="ECO:0000313" key="16">
    <source>
        <dbReference type="Proteomes" id="UP000838412"/>
    </source>
</evidence>
<dbReference type="PANTHER" id="PTHR48071:SF28">
    <property type="entry name" value="SRCR DOMAIN-CONTAINING PROTEIN"/>
    <property type="match status" value="1"/>
</dbReference>
<comment type="function">
    <text evidence="6">Binds to extracellular matrix proteins. Binds to pathogen-associated molecular patterns (PAMPs) present on the cell walls of Gram-positive and Gram-negative bacteria and fungi, behaving as a pattern recognition receptor (PRR). Induces bacterial and fungal aggregation and subsequent inhibition of PAMP-induced cytokine release. Does not possess intrinsic bactericidal activity. May play a role in the innate defense and homeostasis of certain epithelial surfaces.</text>
</comment>
<feature type="domain" description="WSC" evidence="14">
    <location>
        <begin position="22"/>
        <end position="115"/>
    </location>
</feature>
<dbReference type="InterPro" id="IPR036772">
    <property type="entry name" value="SRCR-like_dom_sf"/>
</dbReference>
<dbReference type="InterPro" id="IPR001190">
    <property type="entry name" value="SRCR"/>
</dbReference>
<keyword evidence="11" id="KW-0812">Transmembrane</keyword>
<dbReference type="Pfam" id="PF01822">
    <property type="entry name" value="WSC"/>
    <property type="match status" value="1"/>
</dbReference>
<organism evidence="15 16">
    <name type="scientific">Branchiostoma lanceolatum</name>
    <name type="common">Common lancelet</name>
    <name type="synonym">Amphioxus lanceolatum</name>
    <dbReference type="NCBI Taxonomy" id="7740"/>
    <lineage>
        <taxon>Eukaryota</taxon>
        <taxon>Metazoa</taxon>
        <taxon>Chordata</taxon>
        <taxon>Cephalochordata</taxon>
        <taxon>Leptocardii</taxon>
        <taxon>Amphioxiformes</taxon>
        <taxon>Branchiostomatidae</taxon>
        <taxon>Branchiostoma</taxon>
    </lineage>
</organism>
<name>A0A8J9YPT2_BRALA</name>
<keyword evidence="3 9" id="KW-1015">Disulfide bond</keyword>
<dbReference type="FunFam" id="3.10.250.10:FF:000007">
    <property type="entry name" value="Soluble scavenger receptor cysteine-rich domain-containing protein SSC5D"/>
    <property type="match status" value="1"/>
</dbReference>
<evidence type="ECO:0000256" key="7">
    <source>
        <dbReference type="ARBA" id="ARBA00064153"/>
    </source>
</evidence>
<feature type="region of interest" description="Disordered" evidence="10">
    <location>
        <begin position="317"/>
        <end position="344"/>
    </location>
</feature>
<evidence type="ECO:0000256" key="2">
    <source>
        <dbReference type="ARBA" id="ARBA00022737"/>
    </source>
</evidence>
<gene>
    <name evidence="15" type="primary">PRSS12</name>
    <name evidence="15" type="ORF">BLAG_LOCUS4433</name>
</gene>
<evidence type="ECO:0000256" key="5">
    <source>
        <dbReference type="ARBA" id="ARBA00023180"/>
    </source>
</evidence>
<keyword evidence="11" id="KW-1133">Transmembrane helix</keyword>
<feature type="disulfide bond" evidence="9">
    <location>
        <begin position="192"/>
        <end position="202"/>
    </location>
</feature>
<evidence type="ECO:0000256" key="12">
    <source>
        <dbReference type="SAM" id="SignalP"/>
    </source>
</evidence>
<keyword evidence="4" id="KW-0675">Receptor</keyword>
<dbReference type="Gene3D" id="3.10.250.10">
    <property type="entry name" value="SRCR-like domain"/>
    <property type="match status" value="1"/>
</dbReference>
<protein>
    <recommendedName>
        <fullName evidence="8">Soluble scavenger receptor cysteine-rich domain-containing protein SSC5D</fullName>
    </recommendedName>
</protein>
<keyword evidence="1 12" id="KW-0732">Signal</keyword>
<dbReference type="GO" id="GO:0016020">
    <property type="term" value="C:membrane"/>
    <property type="evidence" value="ECO:0007669"/>
    <property type="project" value="InterPro"/>
</dbReference>
<sequence>MVVVWAAVLLVTVLRGTGAQEPAGYEGCYVDQADRNFQNEKWDGQLTNDRCVSHCRDTGYPYAATEFTFQCFCGTEAEYNNLPAAVADSDCSTDCTGNSGEKCGGAWRMSVYAVVALKNEIRLVGGDRDEEGRVEVRTYNTKDWGTVCSDGFDMDDARVACNMLGLGDPEYIRDTSYFGQGIGDIKMADLGCGGHESSLFDCSYDTQGTHSCSHGDDVGLVCDGVLSVGAIIGIVIGVLAVIIIAVTIACICCQKNKTPGHVVTAPAPVGGVPAPVGGAPVMVHTTNAMMYPQAGNATFMQQGVAFPMQQTVAYGQPAQPAAQFPPPPTYDQAAKPAVGQPYPQ</sequence>
<dbReference type="SUPFAM" id="SSF56487">
    <property type="entry name" value="SRCR-like"/>
    <property type="match status" value="1"/>
</dbReference>
<evidence type="ECO:0000256" key="11">
    <source>
        <dbReference type="SAM" id="Phobius"/>
    </source>
</evidence>
<keyword evidence="11" id="KW-0472">Membrane</keyword>
<dbReference type="Proteomes" id="UP000838412">
    <property type="component" value="Chromosome 11"/>
</dbReference>
<keyword evidence="16" id="KW-1185">Reference proteome</keyword>
<dbReference type="PANTHER" id="PTHR48071">
    <property type="entry name" value="SRCR DOMAIN-CONTAINING PROTEIN"/>
    <property type="match status" value="1"/>
</dbReference>
<keyword evidence="2" id="KW-0677">Repeat</keyword>
<evidence type="ECO:0000256" key="9">
    <source>
        <dbReference type="PROSITE-ProRule" id="PRU00196"/>
    </source>
</evidence>
<feature type="disulfide bond" evidence="9">
    <location>
        <begin position="161"/>
        <end position="222"/>
    </location>
</feature>
<feature type="signal peptide" evidence="12">
    <location>
        <begin position="1"/>
        <end position="19"/>
    </location>
</feature>
<dbReference type="PROSITE" id="PS51212">
    <property type="entry name" value="WSC"/>
    <property type="match status" value="1"/>
</dbReference>
<evidence type="ECO:0000256" key="1">
    <source>
        <dbReference type="ARBA" id="ARBA00022729"/>
    </source>
</evidence>
<evidence type="ECO:0000256" key="4">
    <source>
        <dbReference type="ARBA" id="ARBA00023170"/>
    </source>
</evidence>
<dbReference type="SMART" id="SM00202">
    <property type="entry name" value="SR"/>
    <property type="match status" value="1"/>
</dbReference>
<dbReference type="InterPro" id="IPR002889">
    <property type="entry name" value="WSC_carb-bd"/>
</dbReference>
<feature type="disulfide bond" evidence="9">
    <location>
        <begin position="148"/>
        <end position="212"/>
    </location>
</feature>
<comment type="subunit">
    <text evidence="7">Interacts with LGALS1 and laminin.</text>
</comment>
<evidence type="ECO:0000259" key="13">
    <source>
        <dbReference type="PROSITE" id="PS50287"/>
    </source>
</evidence>
<evidence type="ECO:0000259" key="14">
    <source>
        <dbReference type="PROSITE" id="PS51212"/>
    </source>
</evidence>
<dbReference type="EMBL" id="OV696696">
    <property type="protein sequence ID" value="CAH1240477.1"/>
    <property type="molecule type" value="Genomic_DNA"/>
</dbReference>
<evidence type="ECO:0000256" key="6">
    <source>
        <dbReference type="ARBA" id="ARBA00058074"/>
    </source>
</evidence>
<dbReference type="SMART" id="SM00321">
    <property type="entry name" value="WSC"/>
    <property type="match status" value="1"/>
</dbReference>
<keyword evidence="5" id="KW-0325">Glycoprotein</keyword>
<dbReference type="Pfam" id="PF00530">
    <property type="entry name" value="SRCR"/>
    <property type="match status" value="1"/>
</dbReference>
<evidence type="ECO:0000256" key="8">
    <source>
        <dbReference type="ARBA" id="ARBA00069168"/>
    </source>
</evidence>
<proteinExistence type="predicted"/>
<accession>A0A8J9YPT2</accession>
<dbReference type="AlphaFoldDB" id="A0A8J9YPT2"/>
<feature type="domain" description="SRCR" evidence="13">
    <location>
        <begin position="121"/>
        <end position="223"/>
    </location>
</feature>